<evidence type="ECO:0000313" key="2">
    <source>
        <dbReference type="EMBL" id="MPN54507.1"/>
    </source>
</evidence>
<dbReference type="InterPro" id="IPR047650">
    <property type="entry name" value="Transpos_IS110"/>
</dbReference>
<comment type="caution">
    <text evidence="2">The sequence shown here is derived from an EMBL/GenBank/DDBJ whole genome shotgun (WGS) entry which is preliminary data.</text>
</comment>
<dbReference type="InterPro" id="IPR003346">
    <property type="entry name" value="Transposase_20"/>
</dbReference>
<organism evidence="2">
    <name type="scientific">bioreactor metagenome</name>
    <dbReference type="NCBI Taxonomy" id="1076179"/>
    <lineage>
        <taxon>unclassified sequences</taxon>
        <taxon>metagenomes</taxon>
        <taxon>ecological metagenomes</taxon>
    </lineage>
</organism>
<dbReference type="GO" id="GO:0003677">
    <property type="term" value="F:DNA binding"/>
    <property type="evidence" value="ECO:0007669"/>
    <property type="project" value="InterPro"/>
</dbReference>
<dbReference type="PANTHER" id="PTHR33055">
    <property type="entry name" value="TRANSPOSASE FOR INSERTION SEQUENCE ELEMENT IS1111A"/>
    <property type="match status" value="1"/>
</dbReference>
<gene>
    <name evidence="2" type="ORF">SDC9_202177</name>
</gene>
<dbReference type="EMBL" id="VSSQ01122795">
    <property type="protein sequence ID" value="MPN54507.1"/>
    <property type="molecule type" value="Genomic_DNA"/>
</dbReference>
<dbReference type="PANTHER" id="PTHR33055:SF3">
    <property type="entry name" value="PUTATIVE TRANSPOSASE FOR IS117-RELATED"/>
    <property type="match status" value="1"/>
</dbReference>
<dbReference type="AlphaFoldDB" id="A0A645ITM0"/>
<dbReference type="Pfam" id="PF02371">
    <property type="entry name" value="Transposase_20"/>
    <property type="match status" value="1"/>
</dbReference>
<feature type="domain" description="Transposase IS116/IS110/IS902 C-terminal" evidence="1">
    <location>
        <begin position="1"/>
        <end position="70"/>
    </location>
</feature>
<evidence type="ECO:0000259" key="1">
    <source>
        <dbReference type="Pfam" id="PF02371"/>
    </source>
</evidence>
<reference evidence="2" key="1">
    <citation type="submission" date="2019-08" db="EMBL/GenBank/DDBJ databases">
        <authorList>
            <person name="Kucharzyk K."/>
            <person name="Murdoch R.W."/>
            <person name="Higgins S."/>
            <person name="Loffler F."/>
        </authorList>
    </citation>
    <scope>NUCLEOTIDE SEQUENCE</scope>
</reference>
<accession>A0A645ITM0</accession>
<proteinExistence type="predicted"/>
<dbReference type="GO" id="GO:0006313">
    <property type="term" value="P:DNA transposition"/>
    <property type="evidence" value="ECO:0007669"/>
    <property type="project" value="InterPro"/>
</dbReference>
<protein>
    <submittedName>
        <fullName evidence="2">IS110 family transposase</fullName>
    </submittedName>
</protein>
<name>A0A645ITM0_9ZZZZ</name>
<dbReference type="GO" id="GO:0004803">
    <property type="term" value="F:transposase activity"/>
    <property type="evidence" value="ECO:0007669"/>
    <property type="project" value="InterPro"/>
</dbReference>
<sequence>MAEIGDIRRFTRKQSLVAFAGVDAPPYQSGTFMAKDRKITKRGSPQLRKTLFQIMRCLLQNAPDHDAVYQFLMKKRAEGKRYYVYMVAGANKFLRIYYGKVKEYLSLLQEQPDGLPMSVTG</sequence>